<gene>
    <name evidence="3" type="ORF">JXQ802_LOCUS15514</name>
    <name evidence="2" type="ORF">PYM288_LOCUS12979</name>
</gene>
<feature type="compositionally biased region" description="Basic residues" evidence="1">
    <location>
        <begin position="362"/>
        <end position="372"/>
    </location>
</feature>
<dbReference type="AlphaFoldDB" id="A0A814EJ33"/>
<evidence type="ECO:0000313" key="2">
    <source>
        <dbReference type="EMBL" id="CAF0968337.1"/>
    </source>
</evidence>
<evidence type="ECO:0000313" key="4">
    <source>
        <dbReference type="Proteomes" id="UP000663854"/>
    </source>
</evidence>
<feature type="compositionally biased region" description="Basic residues" evidence="1">
    <location>
        <begin position="616"/>
        <end position="626"/>
    </location>
</feature>
<feature type="compositionally biased region" description="Polar residues" evidence="1">
    <location>
        <begin position="105"/>
        <end position="125"/>
    </location>
</feature>
<name>A0A814EJ33_9BILA</name>
<feature type="compositionally biased region" description="Polar residues" evidence="1">
    <location>
        <begin position="474"/>
        <end position="488"/>
    </location>
</feature>
<organism evidence="2 4">
    <name type="scientific">Rotaria sordida</name>
    <dbReference type="NCBI Taxonomy" id="392033"/>
    <lineage>
        <taxon>Eukaryota</taxon>
        <taxon>Metazoa</taxon>
        <taxon>Spiralia</taxon>
        <taxon>Gnathifera</taxon>
        <taxon>Rotifera</taxon>
        <taxon>Eurotatoria</taxon>
        <taxon>Bdelloidea</taxon>
        <taxon>Philodinida</taxon>
        <taxon>Philodinidae</taxon>
        <taxon>Rotaria</taxon>
    </lineage>
</organism>
<dbReference type="EMBL" id="CAJNOH010000251">
    <property type="protein sequence ID" value="CAF0968337.1"/>
    <property type="molecule type" value="Genomic_DNA"/>
</dbReference>
<dbReference type="EMBL" id="CAJNOL010000362">
    <property type="protein sequence ID" value="CAF1028236.1"/>
    <property type="molecule type" value="Genomic_DNA"/>
</dbReference>
<sequence>MENSISGKLPMSGTVVYDSGNTTSNGKKRIIIPGGGVSVADRARLFGTQVTTSSPYKNSQLSNQQIRQQQQQPSYNNQSTKSNVIHDDRSYQQIKTNVDRRPKQDTSYSTTQRILNNRQQPVQINTRKKYEQPSSNDSHHYSAATRSRTHNQHSSPNRQPLITHNRYQYDSPPKQRYNNISPTQIILSGESYTIDDKVNNDSYLNSYDKQNTSSHYQQQSYNISNPSTNYFQPIKDPLEDLFKNSSQKYYQQQIPMKDYTNTNSIQAFDLGNLIHRIQQDYMDNARPYVSSIEYIENSQNLANIGLITPVTSRQDYTRQTNDLYRQKISSNHYDIIGRNNFHSSTKKPSKHPFNDNPYLSMQRRRRYQKRYHDRAVSPIHTVETSDKINKQHKPERSSVAIVPKAPTPTAIISNEKKEEPTTTNKKLETSPESSSLESEDESEINTSKQPSVQSINAMTTGTPATQRNDITRPTLPNKTPSNITARTQAKQDESEESETEETESDSDSDSDSDDDDDGQPQPPSNIRSNNLRTTPSTPQRNAQTNNLRVPPATPQRNAQQNNSRTISTTPQTNARLLQQRPISDTNNTNGPPITPKLGSREVFNIEDPGKSSFGSKLKKIFRRKKS</sequence>
<accession>A0A814EJ33</accession>
<feature type="region of interest" description="Disordered" evidence="1">
    <location>
        <begin position="338"/>
        <end position="626"/>
    </location>
</feature>
<feature type="compositionally biased region" description="Basic and acidic residues" evidence="1">
    <location>
        <begin position="383"/>
        <end position="396"/>
    </location>
</feature>
<feature type="compositionally biased region" description="Basic and acidic residues" evidence="1">
    <location>
        <begin position="414"/>
        <end position="429"/>
    </location>
</feature>
<feature type="compositionally biased region" description="Polar residues" evidence="1">
    <location>
        <begin position="152"/>
        <end position="168"/>
    </location>
</feature>
<dbReference type="Proteomes" id="UP000663854">
    <property type="component" value="Unassembled WGS sequence"/>
</dbReference>
<evidence type="ECO:0000313" key="5">
    <source>
        <dbReference type="Proteomes" id="UP000663870"/>
    </source>
</evidence>
<comment type="caution">
    <text evidence="2">The sequence shown here is derived from an EMBL/GenBank/DDBJ whole genome shotgun (WGS) entry which is preliminary data.</text>
</comment>
<evidence type="ECO:0000313" key="3">
    <source>
        <dbReference type="EMBL" id="CAF1028236.1"/>
    </source>
</evidence>
<dbReference type="Proteomes" id="UP000663870">
    <property type="component" value="Unassembled WGS sequence"/>
</dbReference>
<feature type="compositionally biased region" description="Low complexity" evidence="1">
    <location>
        <begin position="58"/>
        <end position="79"/>
    </location>
</feature>
<evidence type="ECO:0000256" key="1">
    <source>
        <dbReference type="SAM" id="MobiDB-lite"/>
    </source>
</evidence>
<feature type="compositionally biased region" description="Acidic residues" evidence="1">
    <location>
        <begin position="493"/>
        <end position="518"/>
    </location>
</feature>
<feature type="region of interest" description="Disordered" evidence="1">
    <location>
        <begin position="51"/>
        <end position="179"/>
    </location>
</feature>
<protein>
    <submittedName>
        <fullName evidence="2">Uncharacterized protein</fullName>
    </submittedName>
</protein>
<feature type="compositionally biased region" description="Polar residues" evidence="1">
    <location>
        <begin position="524"/>
        <end position="547"/>
    </location>
</feature>
<proteinExistence type="predicted"/>
<feature type="compositionally biased region" description="Polar residues" evidence="1">
    <location>
        <begin position="554"/>
        <end position="591"/>
    </location>
</feature>
<feature type="compositionally biased region" description="Polar residues" evidence="1">
    <location>
        <begin position="444"/>
        <end position="468"/>
    </location>
</feature>
<reference evidence="2" key="1">
    <citation type="submission" date="2021-02" db="EMBL/GenBank/DDBJ databases">
        <authorList>
            <person name="Nowell W R."/>
        </authorList>
    </citation>
    <scope>NUCLEOTIDE SEQUENCE</scope>
</reference>
<keyword evidence="5" id="KW-1185">Reference proteome</keyword>